<keyword evidence="6" id="KW-0472">Membrane</keyword>
<dbReference type="InterPro" id="IPR038468">
    <property type="entry name" value="MmpS_C"/>
</dbReference>
<dbReference type="EMBL" id="JAPZPY010000002">
    <property type="protein sequence ID" value="MCZ8378505.1"/>
    <property type="molecule type" value="Genomic_DNA"/>
</dbReference>
<feature type="chain" id="PRO_5045249790" evidence="7">
    <location>
        <begin position="27"/>
        <end position="216"/>
    </location>
</feature>
<accession>A0ABT4PPK9</accession>
<feature type="signal peptide" evidence="7">
    <location>
        <begin position="1"/>
        <end position="26"/>
    </location>
</feature>
<evidence type="ECO:0000313" key="9">
    <source>
        <dbReference type="Proteomes" id="UP001142153"/>
    </source>
</evidence>
<keyword evidence="5" id="KW-1133">Transmembrane helix</keyword>
<keyword evidence="3" id="KW-1003">Cell membrane</keyword>
<evidence type="ECO:0000256" key="3">
    <source>
        <dbReference type="ARBA" id="ARBA00022475"/>
    </source>
</evidence>
<keyword evidence="4" id="KW-0812">Transmembrane</keyword>
<reference evidence="8" key="1">
    <citation type="submission" date="2022-12" db="EMBL/GenBank/DDBJ databases">
        <authorList>
            <person name="Deng Y."/>
            <person name="Zhang Y.-Q."/>
        </authorList>
    </citation>
    <scope>NUCLEOTIDE SEQUENCE</scope>
    <source>
        <strain evidence="8">CPCC 205372</strain>
    </source>
</reference>
<organism evidence="8 9">
    <name type="scientific">Mycobacterium hippophais</name>
    <dbReference type="NCBI Taxonomy" id="3016340"/>
    <lineage>
        <taxon>Bacteria</taxon>
        <taxon>Bacillati</taxon>
        <taxon>Actinomycetota</taxon>
        <taxon>Actinomycetes</taxon>
        <taxon>Mycobacteriales</taxon>
        <taxon>Mycobacteriaceae</taxon>
        <taxon>Mycobacterium</taxon>
    </lineage>
</organism>
<evidence type="ECO:0000256" key="4">
    <source>
        <dbReference type="ARBA" id="ARBA00022692"/>
    </source>
</evidence>
<dbReference type="InterPro" id="IPR008693">
    <property type="entry name" value="MmpS"/>
</dbReference>
<evidence type="ECO:0000256" key="5">
    <source>
        <dbReference type="ARBA" id="ARBA00022989"/>
    </source>
</evidence>
<evidence type="ECO:0000313" key="8">
    <source>
        <dbReference type="EMBL" id="MCZ8378505.1"/>
    </source>
</evidence>
<sequence>MNSTKLIPLSAALMAAAALTPAPVSAQPFGPDTCISGFVWREAAPGDNVCVTPATRDATAAQNAQAVANRDPNGAFGSNSCKQGFVWREAFDGDVVCVTPDVRAATKADNAQAASRKVADAPQEAPAAPVGNSTVRYEVTGPGEVFNIVTDPPTSQVADHTVLPWVRETTVDPNEDMLQVVATGRDVPGPGCRIVLDGDVVAEQPIGGNAHCIWTR</sequence>
<evidence type="ECO:0000256" key="1">
    <source>
        <dbReference type="ARBA" id="ARBA00004236"/>
    </source>
</evidence>
<comment type="caution">
    <text evidence="8">The sequence shown here is derived from an EMBL/GenBank/DDBJ whole genome shotgun (WGS) entry which is preliminary data.</text>
</comment>
<dbReference type="Gene3D" id="2.60.40.2880">
    <property type="entry name" value="MmpS1-5, C-terminal soluble domain"/>
    <property type="match status" value="1"/>
</dbReference>
<evidence type="ECO:0000256" key="7">
    <source>
        <dbReference type="SAM" id="SignalP"/>
    </source>
</evidence>
<dbReference type="Proteomes" id="UP001142153">
    <property type="component" value="Unassembled WGS sequence"/>
</dbReference>
<keyword evidence="9" id="KW-1185">Reference proteome</keyword>
<keyword evidence="7" id="KW-0732">Signal</keyword>
<evidence type="ECO:0000256" key="6">
    <source>
        <dbReference type="ARBA" id="ARBA00023136"/>
    </source>
</evidence>
<dbReference type="Pfam" id="PF05423">
    <property type="entry name" value="Mycobact_memb"/>
    <property type="match status" value="1"/>
</dbReference>
<gene>
    <name evidence="8" type="ORF">O6P37_06500</name>
</gene>
<proteinExistence type="inferred from homology"/>
<protein>
    <submittedName>
        <fullName evidence="8">MmpS family transport accessory protein</fullName>
    </submittedName>
</protein>
<comment type="similarity">
    <text evidence="2">Belongs to the MmpS family.</text>
</comment>
<evidence type="ECO:0000256" key="2">
    <source>
        <dbReference type="ARBA" id="ARBA00007531"/>
    </source>
</evidence>
<dbReference type="RefSeq" id="WP_269893294.1">
    <property type="nucleotide sequence ID" value="NZ_JAPZPY010000002.1"/>
</dbReference>
<comment type="subcellular location">
    <subcellularLocation>
        <location evidence="1">Cell membrane</location>
    </subcellularLocation>
</comment>
<name>A0ABT4PPK9_9MYCO</name>